<dbReference type="RefSeq" id="WP_204519256.1">
    <property type="nucleotide sequence ID" value="NZ_BAABIN010000037.1"/>
</dbReference>
<dbReference type="InterPro" id="IPR002933">
    <property type="entry name" value="Peptidase_M20"/>
</dbReference>
<protein>
    <submittedName>
        <fullName evidence="5">Acetylornithine deacetylase/succinyl-diaminopimelate desuccinylase-like protein</fullName>
    </submittedName>
</protein>
<dbReference type="GO" id="GO:0009089">
    <property type="term" value="P:lysine biosynthetic process via diaminopimelate"/>
    <property type="evidence" value="ECO:0007669"/>
    <property type="project" value="TreeGrafter"/>
</dbReference>
<dbReference type="Gene3D" id="3.30.70.360">
    <property type="match status" value="1"/>
</dbReference>
<dbReference type="AlphaFoldDB" id="A0A938Y4P9"/>
<keyword evidence="6" id="KW-1185">Reference proteome</keyword>
<dbReference type="Pfam" id="PF07687">
    <property type="entry name" value="M20_dimer"/>
    <property type="match status" value="1"/>
</dbReference>
<evidence type="ECO:0000313" key="6">
    <source>
        <dbReference type="Proteomes" id="UP000717624"/>
    </source>
</evidence>
<dbReference type="InterPro" id="IPR051458">
    <property type="entry name" value="Cyt/Met_Dipeptidase"/>
</dbReference>
<dbReference type="Pfam" id="PF01546">
    <property type="entry name" value="Peptidase_M20"/>
    <property type="match status" value="1"/>
</dbReference>
<dbReference type="SUPFAM" id="SSF53187">
    <property type="entry name" value="Zn-dependent exopeptidases"/>
    <property type="match status" value="1"/>
</dbReference>
<keyword evidence="3" id="KW-0378">Hydrolase</keyword>
<dbReference type="GO" id="GO:0005829">
    <property type="term" value="C:cytosol"/>
    <property type="evidence" value="ECO:0007669"/>
    <property type="project" value="TreeGrafter"/>
</dbReference>
<dbReference type="PANTHER" id="PTHR43270:SF8">
    <property type="entry name" value="DI- AND TRIPEPTIDASE DUG2-RELATED"/>
    <property type="match status" value="1"/>
</dbReference>
<evidence type="ECO:0000256" key="3">
    <source>
        <dbReference type="ARBA" id="ARBA00022801"/>
    </source>
</evidence>
<dbReference type="PANTHER" id="PTHR43270">
    <property type="entry name" value="BETA-ALA-HIS DIPEPTIDASE"/>
    <property type="match status" value="1"/>
</dbReference>
<gene>
    <name evidence="5" type="ORF">JOD01_003203</name>
</gene>
<feature type="domain" description="Peptidase M20 dimerisation" evidence="4">
    <location>
        <begin position="189"/>
        <end position="345"/>
    </location>
</feature>
<dbReference type="EMBL" id="JAFBEB010000013">
    <property type="protein sequence ID" value="MBM7591552.1"/>
    <property type="molecule type" value="Genomic_DNA"/>
</dbReference>
<dbReference type="GO" id="GO:0046872">
    <property type="term" value="F:metal ion binding"/>
    <property type="evidence" value="ECO:0007669"/>
    <property type="project" value="UniProtKB-KW"/>
</dbReference>
<dbReference type="Gene3D" id="3.40.630.10">
    <property type="entry name" value="Zn peptidases"/>
    <property type="match status" value="1"/>
</dbReference>
<evidence type="ECO:0000313" key="5">
    <source>
        <dbReference type="EMBL" id="MBM7591552.1"/>
    </source>
</evidence>
<keyword evidence="2" id="KW-0479">Metal-binding</keyword>
<keyword evidence="1" id="KW-0645">Protease</keyword>
<name>A0A938Y4P9_9BACL</name>
<reference evidence="5" key="1">
    <citation type="submission" date="2021-01" db="EMBL/GenBank/DDBJ databases">
        <title>Genomic Encyclopedia of Type Strains, Phase IV (KMG-IV): sequencing the most valuable type-strain genomes for metagenomic binning, comparative biology and taxonomic classification.</title>
        <authorList>
            <person name="Goeker M."/>
        </authorList>
    </citation>
    <scope>NUCLEOTIDE SEQUENCE</scope>
    <source>
        <strain evidence="5">DSM 25523</strain>
    </source>
</reference>
<accession>A0A938Y4P9</accession>
<dbReference type="GO" id="GO:0009014">
    <property type="term" value="F:succinyl-diaminopimelate desuccinylase activity"/>
    <property type="evidence" value="ECO:0007669"/>
    <property type="project" value="TreeGrafter"/>
</dbReference>
<evidence type="ECO:0000256" key="2">
    <source>
        <dbReference type="ARBA" id="ARBA00022723"/>
    </source>
</evidence>
<dbReference type="Proteomes" id="UP000717624">
    <property type="component" value="Unassembled WGS sequence"/>
</dbReference>
<dbReference type="InterPro" id="IPR011650">
    <property type="entry name" value="Peptidase_M20_dimer"/>
</dbReference>
<proteinExistence type="predicted"/>
<organism evidence="5 6">
    <name type="scientific">Brevibacillus fulvus</name>
    <dbReference type="NCBI Taxonomy" id="1125967"/>
    <lineage>
        <taxon>Bacteria</taxon>
        <taxon>Bacillati</taxon>
        <taxon>Bacillota</taxon>
        <taxon>Bacilli</taxon>
        <taxon>Bacillales</taxon>
        <taxon>Paenibacillaceae</taxon>
        <taxon>Brevibacillus</taxon>
    </lineage>
</organism>
<sequence length="452" mass="50373">MQDVFDFIDRNKEEYISWLQEICRQPSVAAQNRGMKETAAMVEKKLKELGAETMQVETSGYPVVYGVLGQEKSKTLSFYNHYDVQPEDPLELWESPPFAAEIRDGRIYARGVADNKGNLLARLAAVHAFQKVRGSLPLQVKFVVEGEEEIGSVHLEEFVEHHRDLLQADGCLWEFGYKNADGRPQVSLGVKGMCYVELRCKGANTDLHSANAAIIENPAWRLIWALSTLKTPDEKVQIEGFYDKVAALTEADRDVLEKMIYSEESTLEKLGLDSFLLNLSGLPLKEKLIFQPTCTICGIESGYTGEGSKTVLPSEARVKIDFRLVPDQDPHEIRNLLRKHLDKHGFSDIEIHSFTLEHPARTEIWNPLAASVLGTAEQIYGMEPTVMPMSPGTGPMYVLCQSLGIPAVSVGVGNFASNNHAPNENILVDDYIQGIKHIAAIIEDFAKRGDAQ</sequence>
<dbReference type="NCBIfam" id="NF005034">
    <property type="entry name" value="PRK06446.1"/>
    <property type="match status" value="1"/>
</dbReference>
<dbReference type="CDD" id="cd05681">
    <property type="entry name" value="M20_dipept_Sso-CP2"/>
    <property type="match status" value="1"/>
</dbReference>
<evidence type="ECO:0000256" key="1">
    <source>
        <dbReference type="ARBA" id="ARBA00022670"/>
    </source>
</evidence>
<evidence type="ECO:0000259" key="4">
    <source>
        <dbReference type="Pfam" id="PF07687"/>
    </source>
</evidence>
<comment type="caution">
    <text evidence="5">The sequence shown here is derived from an EMBL/GenBank/DDBJ whole genome shotgun (WGS) entry which is preliminary data.</text>
</comment>
<dbReference type="GO" id="GO:0008233">
    <property type="term" value="F:peptidase activity"/>
    <property type="evidence" value="ECO:0007669"/>
    <property type="project" value="UniProtKB-KW"/>
</dbReference>
<dbReference type="GO" id="GO:0006508">
    <property type="term" value="P:proteolysis"/>
    <property type="evidence" value="ECO:0007669"/>
    <property type="project" value="UniProtKB-KW"/>
</dbReference>